<name>A0ABT5VB87_9BACI</name>
<sequence>MNYDQLKQIVLLTQDATDIGWEFFMDEGHLKARDNTYAQDTLTFQSEDHFYEWLEDQFDKKD</sequence>
<protein>
    <submittedName>
        <fullName evidence="1">Uncharacterized protein</fullName>
    </submittedName>
</protein>
<dbReference type="Proteomes" id="UP001148125">
    <property type="component" value="Unassembled WGS sequence"/>
</dbReference>
<gene>
    <name evidence="1" type="ORF">N7Z68_04975</name>
</gene>
<evidence type="ECO:0000313" key="1">
    <source>
        <dbReference type="EMBL" id="MDE5412728.1"/>
    </source>
</evidence>
<reference evidence="1" key="1">
    <citation type="submission" date="2024-05" db="EMBL/GenBank/DDBJ databases">
        <title>Alkalihalobacillus sp. strain MEB203 novel alkaliphilic bacterium from Lonar Lake, India.</title>
        <authorList>
            <person name="Joshi A."/>
            <person name="Thite S."/>
            <person name="Mengade P."/>
        </authorList>
    </citation>
    <scope>NUCLEOTIDE SEQUENCE</scope>
    <source>
        <strain evidence="1">MEB 203</strain>
    </source>
</reference>
<evidence type="ECO:0000313" key="2">
    <source>
        <dbReference type="Proteomes" id="UP001148125"/>
    </source>
</evidence>
<dbReference type="RefSeq" id="WP_275117369.1">
    <property type="nucleotide sequence ID" value="NZ_JAOTPO010000003.1"/>
</dbReference>
<keyword evidence="2" id="KW-1185">Reference proteome</keyword>
<organism evidence="1 2">
    <name type="scientific">Alkalihalobacterium chitinilyticum</name>
    <dbReference type="NCBI Taxonomy" id="2980103"/>
    <lineage>
        <taxon>Bacteria</taxon>
        <taxon>Bacillati</taxon>
        <taxon>Bacillota</taxon>
        <taxon>Bacilli</taxon>
        <taxon>Bacillales</taxon>
        <taxon>Bacillaceae</taxon>
        <taxon>Alkalihalobacterium</taxon>
    </lineage>
</organism>
<proteinExistence type="predicted"/>
<dbReference type="EMBL" id="JAOTPO010000003">
    <property type="protein sequence ID" value="MDE5412728.1"/>
    <property type="molecule type" value="Genomic_DNA"/>
</dbReference>
<accession>A0ABT5VB87</accession>
<comment type="caution">
    <text evidence="1">The sequence shown here is derived from an EMBL/GenBank/DDBJ whole genome shotgun (WGS) entry which is preliminary data.</text>
</comment>